<proteinExistence type="predicted"/>
<organism evidence="2 3">
    <name type="scientific">Deinococcus depolymerans</name>
    <dbReference type="NCBI Taxonomy" id="392408"/>
    <lineage>
        <taxon>Bacteria</taxon>
        <taxon>Thermotogati</taxon>
        <taxon>Deinococcota</taxon>
        <taxon>Deinococci</taxon>
        <taxon>Deinococcales</taxon>
        <taxon>Deinococcaceae</taxon>
        <taxon>Deinococcus</taxon>
    </lineage>
</organism>
<gene>
    <name evidence="2" type="ORF">GCM10008937_09900</name>
</gene>
<feature type="region of interest" description="Disordered" evidence="1">
    <location>
        <begin position="153"/>
        <end position="172"/>
    </location>
</feature>
<evidence type="ECO:0008006" key="4">
    <source>
        <dbReference type="Google" id="ProtNLM"/>
    </source>
</evidence>
<feature type="compositionally biased region" description="Pro residues" evidence="1">
    <location>
        <begin position="10"/>
        <end position="28"/>
    </location>
</feature>
<dbReference type="EMBL" id="BAAADB010000007">
    <property type="protein sequence ID" value="GAA0504294.1"/>
    <property type="molecule type" value="Genomic_DNA"/>
</dbReference>
<evidence type="ECO:0000256" key="1">
    <source>
        <dbReference type="SAM" id="MobiDB-lite"/>
    </source>
</evidence>
<name>A0ABP3LP35_9DEIO</name>
<reference evidence="3" key="1">
    <citation type="journal article" date="2019" name="Int. J. Syst. Evol. Microbiol.">
        <title>The Global Catalogue of Microorganisms (GCM) 10K type strain sequencing project: providing services to taxonomists for standard genome sequencing and annotation.</title>
        <authorList>
            <consortium name="The Broad Institute Genomics Platform"/>
            <consortium name="The Broad Institute Genome Sequencing Center for Infectious Disease"/>
            <person name="Wu L."/>
            <person name="Ma J."/>
        </authorList>
    </citation>
    <scope>NUCLEOTIDE SEQUENCE [LARGE SCALE GENOMIC DNA]</scope>
    <source>
        <strain evidence="3">JCM 14368</strain>
    </source>
</reference>
<evidence type="ECO:0000313" key="2">
    <source>
        <dbReference type="EMBL" id="GAA0504294.1"/>
    </source>
</evidence>
<protein>
    <recommendedName>
        <fullName evidence="4">Transglycosylase SLT domain-containing protein</fullName>
    </recommendedName>
</protein>
<feature type="compositionally biased region" description="Polar residues" evidence="1">
    <location>
        <begin position="382"/>
        <end position="419"/>
    </location>
</feature>
<dbReference type="Proteomes" id="UP001500191">
    <property type="component" value="Unassembled WGS sequence"/>
</dbReference>
<dbReference type="RefSeq" id="WP_343756724.1">
    <property type="nucleotide sequence ID" value="NZ_BAAADB010000007.1"/>
</dbReference>
<feature type="compositionally biased region" description="Polar residues" evidence="1">
    <location>
        <begin position="153"/>
        <end position="170"/>
    </location>
</feature>
<feature type="region of interest" description="Disordered" evidence="1">
    <location>
        <begin position="1"/>
        <end position="33"/>
    </location>
</feature>
<feature type="region of interest" description="Disordered" evidence="1">
    <location>
        <begin position="382"/>
        <end position="420"/>
    </location>
</feature>
<sequence length="708" mass="77694">MFDTREPKTGPGPSPKPKTPTPTTPPRPLKANQQRWERTFRGAAKGVTFQLRIIRRPDGHLSARYQATPGKGSGWHLEGQLREDNTFTLKGTENNAEFQGSLNGSGELITAKFKNEKDGKIFSVSSLKLTRILRPTVQKTKIPIAPDEISATSVSTDMPAKNSTDSSGPSSELGYVYSANKTGLKGFDGNVEIQRAILWGASKLSIDPNDLAAVIGYETMGTFSPQVENAKAKAEGREGAVGLIQFTKSDGIPAINQFLKTKSGASLAQDLEITITPVSRADLLKMSPMEQMKYVVLYFNIELNKIKPGENYAGLYQEILAPARESEIWYDSSKASDKVKYEANQQFDNLPKDGKITQFEAAGEIRRQGYAVNYFNSTTKSQKNASKLTESNSGTLSSINSTKTNRPQENQIPQTSSIDSTEDKISASITKILNDFNFTTVVDWTENGSKKERVLRIRTPYFINIGDMLTIVKKNRSQMSQLDRKAFSFADFAMLAGKASPDDMKAFTDNLVKVNPFGKHPKNITASDITSWLKRYGIGVDCSGFVTQALDNATTTLTGVDPKIGNENVRVNTGSGALKGGQGVFGRVMSPKSVKAGDTMWLSGHIRIVIKSGPAPDGKGIQMLIAESTPNEQMPASAATGGVYRIGVDASIWYFPNPDSFTRSGVKKKINNYNWESSSDDKWVQPNTLNIEQFVFGRYKPLDKARQK</sequence>
<evidence type="ECO:0000313" key="3">
    <source>
        <dbReference type="Proteomes" id="UP001500191"/>
    </source>
</evidence>
<accession>A0ABP3LP35</accession>
<keyword evidence="3" id="KW-1185">Reference proteome</keyword>
<comment type="caution">
    <text evidence="2">The sequence shown here is derived from an EMBL/GenBank/DDBJ whole genome shotgun (WGS) entry which is preliminary data.</text>
</comment>